<keyword evidence="3" id="KW-1185">Reference proteome</keyword>
<dbReference type="InterPro" id="IPR005064">
    <property type="entry name" value="BUG"/>
</dbReference>
<comment type="similarity">
    <text evidence="1">Belongs to the UPF0065 (bug) family.</text>
</comment>
<dbReference type="RefSeq" id="WP_188902341.1">
    <property type="nucleotide sequence ID" value="NZ_BMKS01000012.1"/>
</dbReference>
<gene>
    <name evidence="2" type="ORF">GCM10010964_33650</name>
</gene>
<evidence type="ECO:0000256" key="1">
    <source>
        <dbReference type="ARBA" id="ARBA00006987"/>
    </source>
</evidence>
<dbReference type="EMBL" id="BMKS01000012">
    <property type="protein sequence ID" value="GGG43505.1"/>
    <property type="molecule type" value="Genomic_DNA"/>
</dbReference>
<dbReference type="PANTHER" id="PTHR42928">
    <property type="entry name" value="TRICARBOXYLATE-BINDING PROTEIN"/>
    <property type="match status" value="1"/>
</dbReference>
<dbReference type="Pfam" id="PF03401">
    <property type="entry name" value="TctC"/>
    <property type="match status" value="1"/>
</dbReference>
<dbReference type="Gene3D" id="3.40.190.150">
    <property type="entry name" value="Bordetella uptake gene, domain 1"/>
    <property type="match status" value="1"/>
</dbReference>
<comment type="caution">
    <text evidence="2">The sequence shown here is derived from an EMBL/GenBank/DDBJ whole genome shotgun (WGS) entry which is preliminary data.</text>
</comment>
<protein>
    <recommendedName>
        <fullName evidence="4">Tripartite tricarboxylate transporter substrate binding protein</fullName>
    </recommendedName>
</protein>
<accession>A0A8J3EDJ0</accession>
<sequence length="338" mass="35377">MDAANRCSPATSPIRRRPLASGAAALVATLAAARGAEAQAAEWPSRTLRIIVPFAPGGPVEVPTRVIAERLSQRLGQSVIVEARPGAGGTIGTKAVVQANDPHLLLSTTGAVVIAPALAQNAGYDPVADLTPITLISELPLVFATRAESGIRDLDDLLRRARAEPGRISYASAGVGSTTHLVGALFCHRAGVDLLHVPYRGAAQSAMAAFAGDTDLVVVGTLEAMPHIREGRLRAIATSTAERVPVLPDVPSLAERVPGFAITIWYAMFGPRALAAEAVQRIVSELGPVRAPDTPLAQRYAASGGRLLLDGPEPLAARIRQELPQWRELSAATGLRLE</sequence>
<evidence type="ECO:0008006" key="4">
    <source>
        <dbReference type="Google" id="ProtNLM"/>
    </source>
</evidence>
<dbReference type="PIRSF" id="PIRSF017082">
    <property type="entry name" value="YflP"/>
    <property type="match status" value="1"/>
</dbReference>
<dbReference type="AlphaFoldDB" id="A0A8J3EDJ0"/>
<dbReference type="InterPro" id="IPR042100">
    <property type="entry name" value="Bug_dom1"/>
</dbReference>
<evidence type="ECO:0000313" key="3">
    <source>
        <dbReference type="Proteomes" id="UP000597507"/>
    </source>
</evidence>
<proteinExistence type="inferred from homology"/>
<organism evidence="2 3">
    <name type="scientific">Caldovatus sediminis</name>
    <dbReference type="NCBI Taxonomy" id="2041189"/>
    <lineage>
        <taxon>Bacteria</taxon>
        <taxon>Pseudomonadati</taxon>
        <taxon>Pseudomonadota</taxon>
        <taxon>Alphaproteobacteria</taxon>
        <taxon>Acetobacterales</taxon>
        <taxon>Roseomonadaceae</taxon>
        <taxon>Caldovatus</taxon>
    </lineage>
</organism>
<name>A0A8J3EDJ0_9PROT</name>
<dbReference type="Gene3D" id="3.40.190.10">
    <property type="entry name" value="Periplasmic binding protein-like II"/>
    <property type="match status" value="1"/>
</dbReference>
<dbReference type="PANTHER" id="PTHR42928:SF5">
    <property type="entry name" value="BLR1237 PROTEIN"/>
    <property type="match status" value="1"/>
</dbReference>
<dbReference type="SUPFAM" id="SSF53850">
    <property type="entry name" value="Periplasmic binding protein-like II"/>
    <property type="match status" value="1"/>
</dbReference>
<dbReference type="Proteomes" id="UP000597507">
    <property type="component" value="Unassembled WGS sequence"/>
</dbReference>
<reference evidence="2 3" key="1">
    <citation type="journal article" date="2014" name="Int. J. Syst. Evol. Microbiol.">
        <title>Complete genome sequence of Corynebacterium casei LMG S-19264T (=DSM 44701T), isolated from a smear-ripened cheese.</title>
        <authorList>
            <consortium name="US DOE Joint Genome Institute (JGI-PGF)"/>
            <person name="Walter F."/>
            <person name="Albersmeier A."/>
            <person name="Kalinowski J."/>
            <person name="Ruckert C."/>
        </authorList>
    </citation>
    <scope>NUCLEOTIDE SEQUENCE [LARGE SCALE GENOMIC DNA]</scope>
    <source>
        <strain evidence="2 3">CGMCC 1.16330</strain>
    </source>
</reference>
<evidence type="ECO:0000313" key="2">
    <source>
        <dbReference type="EMBL" id="GGG43505.1"/>
    </source>
</evidence>